<dbReference type="EMBL" id="PVTV01000011">
    <property type="protein sequence ID" value="PRY99405.1"/>
    <property type="molecule type" value="Genomic_DNA"/>
</dbReference>
<proteinExistence type="predicted"/>
<reference evidence="2 3" key="1">
    <citation type="submission" date="2018-03" db="EMBL/GenBank/DDBJ databases">
        <title>Genomic Encyclopedia of Type Strains, Phase III (KMG-III): the genomes of soil and plant-associated and newly described type strains.</title>
        <authorList>
            <person name="Whitman W."/>
        </authorList>
    </citation>
    <scope>NUCLEOTIDE SEQUENCE [LARGE SCALE GENOMIC DNA]</scope>
    <source>
        <strain evidence="2 3">MWH-P2sevCIIIb</strain>
    </source>
</reference>
<dbReference type="AlphaFoldDB" id="A0A2T0XKF4"/>
<feature type="domain" description="N-acetyltransferase" evidence="1">
    <location>
        <begin position="6"/>
        <end position="91"/>
    </location>
</feature>
<keyword evidence="3" id="KW-1185">Reference proteome</keyword>
<sequence>MNQDISHDRLNSRFTTLVDGHACVLTYTLNGRTASFDHTGVPDAVGGRGIAAALTKFSLDTARDEGWQVIPRCSYVEIYIRRHPEYADLVLGQN</sequence>
<dbReference type="OrthoDB" id="9813275at2"/>
<dbReference type="PROSITE" id="PS51729">
    <property type="entry name" value="GNAT_YJDJ"/>
    <property type="match status" value="1"/>
</dbReference>
<accession>A0A2T0XKF4</accession>
<dbReference type="PANTHER" id="PTHR31435">
    <property type="entry name" value="PROTEIN NATD1"/>
    <property type="match status" value="1"/>
</dbReference>
<comment type="caution">
    <text evidence="2">The sequence shown here is derived from an EMBL/GenBank/DDBJ whole genome shotgun (WGS) entry which is preliminary data.</text>
</comment>
<organism evidence="2 3">
    <name type="scientific">Jezberella montanilacus</name>
    <dbReference type="NCBI Taxonomy" id="323426"/>
    <lineage>
        <taxon>Bacteria</taxon>
        <taxon>Pseudomonadati</taxon>
        <taxon>Pseudomonadota</taxon>
        <taxon>Betaproteobacteria</taxon>
        <taxon>Burkholderiales</taxon>
        <taxon>Alcaligenaceae</taxon>
        <taxon>Jezberella</taxon>
    </lineage>
</organism>
<dbReference type="RefSeq" id="WP_106226706.1">
    <property type="nucleotide sequence ID" value="NZ_PVTV01000011.1"/>
</dbReference>
<dbReference type="Gene3D" id="3.40.630.30">
    <property type="match status" value="1"/>
</dbReference>
<dbReference type="PANTHER" id="PTHR31435:SF9">
    <property type="entry name" value="PROTEIN NATD1"/>
    <property type="match status" value="1"/>
</dbReference>
<dbReference type="Pfam" id="PF14542">
    <property type="entry name" value="Acetyltransf_CG"/>
    <property type="match status" value="1"/>
</dbReference>
<evidence type="ECO:0000259" key="1">
    <source>
        <dbReference type="PROSITE" id="PS51729"/>
    </source>
</evidence>
<name>A0A2T0XKF4_9BURK</name>
<evidence type="ECO:0000313" key="3">
    <source>
        <dbReference type="Proteomes" id="UP000238308"/>
    </source>
</evidence>
<dbReference type="InterPro" id="IPR045057">
    <property type="entry name" value="Gcn5-rel_NAT"/>
</dbReference>
<evidence type="ECO:0000313" key="2">
    <source>
        <dbReference type="EMBL" id="PRY99405.1"/>
    </source>
</evidence>
<dbReference type="InterPro" id="IPR016181">
    <property type="entry name" value="Acyl_CoA_acyltransferase"/>
</dbReference>
<dbReference type="InterPro" id="IPR031165">
    <property type="entry name" value="GNAT_YJDJ"/>
</dbReference>
<dbReference type="Proteomes" id="UP000238308">
    <property type="component" value="Unassembled WGS sequence"/>
</dbReference>
<dbReference type="SUPFAM" id="SSF55729">
    <property type="entry name" value="Acyl-CoA N-acyltransferases (Nat)"/>
    <property type="match status" value="1"/>
</dbReference>
<gene>
    <name evidence="2" type="ORF">BCM14_0850</name>
</gene>
<protein>
    <recommendedName>
        <fullName evidence="1">N-acetyltransferase domain-containing protein</fullName>
    </recommendedName>
</protein>